<dbReference type="PANTHER" id="PTHR43226:SF1">
    <property type="entry name" value="XAA-PRO DIPEPTIDASE"/>
    <property type="match status" value="1"/>
</dbReference>
<evidence type="ECO:0000256" key="3">
    <source>
        <dbReference type="ARBA" id="ARBA00022801"/>
    </source>
</evidence>
<evidence type="ECO:0000313" key="6">
    <source>
        <dbReference type="EMBL" id="KAK9722260.1"/>
    </source>
</evidence>
<dbReference type="Pfam" id="PF00557">
    <property type="entry name" value="Peptidase_M24"/>
    <property type="match status" value="1"/>
</dbReference>
<dbReference type="InterPro" id="IPR007865">
    <property type="entry name" value="Aminopep_P_N"/>
</dbReference>
<dbReference type="InterPro" id="IPR000994">
    <property type="entry name" value="Pept_M24"/>
</dbReference>
<proteinExistence type="predicted"/>
<dbReference type="Gene3D" id="3.40.350.10">
    <property type="entry name" value="Creatinase/prolidase N-terminal domain"/>
    <property type="match status" value="1"/>
</dbReference>
<evidence type="ECO:0000259" key="5">
    <source>
        <dbReference type="SMART" id="SM01011"/>
    </source>
</evidence>
<evidence type="ECO:0000256" key="4">
    <source>
        <dbReference type="ARBA" id="ARBA00023211"/>
    </source>
</evidence>
<evidence type="ECO:0000256" key="2">
    <source>
        <dbReference type="ARBA" id="ARBA00022723"/>
    </source>
</evidence>
<keyword evidence="7" id="KW-1185">Reference proteome</keyword>
<keyword evidence="4" id="KW-0464">Manganese</keyword>
<keyword evidence="3" id="KW-0378">Hydrolase</keyword>
<protein>
    <recommendedName>
        <fullName evidence="5">Aminopeptidase P N-terminal domain-containing protein</fullName>
    </recommendedName>
</protein>
<gene>
    <name evidence="6" type="ORF">K7432_002801</name>
</gene>
<dbReference type="Pfam" id="PF05195">
    <property type="entry name" value="AMP_N"/>
    <property type="match status" value="1"/>
</dbReference>
<dbReference type="SUPFAM" id="SSF53092">
    <property type="entry name" value="Creatinase/prolidase N-terminal domain"/>
    <property type="match status" value="1"/>
</dbReference>
<comment type="cofactor">
    <cofactor evidence="1">
        <name>Mn(2+)</name>
        <dbReference type="ChEBI" id="CHEBI:29035"/>
    </cofactor>
</comment>
<organism evidence="6 7">
    <name type="scientific">Basidiobolus ranarum</name>
    <dbReference type="NCBI Taxonomy" id="34480"/>
    <lineage>
        <taxon>Eukaryota</taxon>
        <taxon>Fungi</taxon>
        <taxon>Fungi incertae sedis</taxon>
        <taxon>Zoopagomycota</taxon>
        <taxon>Entomophthoromycotina</taxon>
        <taxon>Basidiobolomycetes</taxon>
        <taxon>Basidiobolales</taxon>
        <taxon>Basidiobolaceae</taxon>
        <taxon>Basidiobolus</taxon>
    </lineage>
</organism>
<dbReference type="SMART" id="SM01011">
    <property type="entry name" value="AMP_N"/>
    <property type="match status" value="1"/>
</dbReference>
<keyword evidence="2" id="KW-0479">Metal-binding</keyword>
<accession>A0ABR2W7D6</accession>
<evidence type="ECO:0000313" key="7">
    <source>
        <dbReference type="Proteomes" id="UP001479436"/>
    </source>
</evidence>
<dbReference type="Gene3D" id="3.90.230.10">
    <property type="entry name" value="Creatinase/methionine aminopeptidase superfamily"/>
    <property type="match status" value="1"/>
</dbReference>
<feature type="domain" description="Aminopeptidase P N-terminal" evidence="5">
    <location>
        <begin position="9"/>
        <end position="138"/>
    </location>
</feature>
<dbReference type="InterPro" id="IPR036005">
    <property type="entry name" value="Creatinase/aminopeptidase-like"/>
</dbReference>
<dbReference type="CDD" id="cd01087">
    <property type="entry name" value="Prolidase"/>
    <property type="match status" value="1"/>
</dbReference>
<name>A0ABR2W7D6_9FUNG</name>
<dbReference type="InterPro" id="IPR052433">
    <property type="entry name" value="X-Pro_dipept-like"/>
</dbReference>
<reference evidence="6 7" key="1">
    <citation type="submission" date="2023-04" db="EMBL/GenBank/DDBJ databases">
        <title>Genome of Basidiobolus ranarum AG-B5.</title>
        <authorList>
            <person name="Stajich J.E."/>
            <person name="Carter-House D."/>
            <person name="Gryganskyi A."/>
        </authorList>
    </citation>
    <scope>NUCLEOTIDE SEQUENCE [LARGE SCALE GENOMIC DNA]</scope>
    <source>
        <strain evidence="6 7">AG-B5</strain>
    </source>
</reference>
<evidence type="ECO:0000256" key="1">
    <source>
        <dbReference type="ARBA" id="ARBA00001936"/>
    </source>
</evidence>
<dbReference type="SUPFAM" id="SSF55920">
    <property type="entry name" value="Creatinase/aminopeptidase"/>
    <property type="match status" value="1"/>
</dbReference>
<dbReference type="EMBL" id="JASJQH010006954">
    <property type="protein sequence ID" value="KAK9722260.1"/>
    <property type="molecule type" value="Genomic_DNA"/>
</dbReference>
<dbReference type="Proteomes" id="UP001479436">
    <property type="component" value="Unassembled WGS sequence"/>
</dbReference>
<dbReference type="InterPro" id="IPR029149">
    <property type="entry name" value="Creatin/AminoP/Spt16_N"/>
</dbReference>
<dbReference type="PANTHER" id="PTHR43226">
    <property type="entry name" value="XAA-PRO AMINOPEPTIDASE 3"/>
    <property type="match status" value="1"/>
</dbReference>
<sequence>MVNASQFYYTSKVNNRKVAKNLGVDAGVIYLKGHVNTVKFDSDTELPFDQDPYFFYMTGVEQPGYEFLYDIESDKAVLFAPRIPEDDIVWIGSPETNEQLKERYDVDEVKYTDDLTVFLKELSPKSVYVLNGTDASHLAEFQASVEETKLEEALKEARMFKSEFELEVMRISNKISSDAHIALMKKIKPGMNERELQALFEYECNRHGSMRQAYLPIMAYSNNAATLHYGRNNCEMPDGSHLFLVDAGGEYHRYASDITRTYPVGGKYTDDAKTIYSIVLDMQKQVLDALKPGVKWEDMHRLASRIACEGLKKCGILKGDVDEMIAKFVPAAFYPHGLGHSIGIDTHDVGGYPKGVEKINEPGIRYLRMRRDLKPGMVVTVEPGVYFCDAIIEPFLKNPETAKYFDIPTLDRFRKVGGVRIEDNVVIKEDSIENLTTVPKEIDEIEAIMASA</sequence>
<comment type="caution">
    <text evidence="6">The sequence shown here is derived from an EMBL/GenBank/DDBJ whole genome shotgun (WGS) entry which is preliminary data.</text>
</comment>